<evidence type="ECO:0000256" key="5">
    <source>
        <dbReference type="ARBA" id="ARBA00022692"/>
    </source>
</evidence>
<comment type="similarity">
    <text evidence="8 9">Belongs to the TRAP transporter small permease family.</text>
</comment>
<protein>
    <recommendedName>
        <fullName evidence="9">TRAP transporter small permease protein</fullName>
    </recommendedName>
</protein>
<reference evidence="11 12" key="1">
    <citation type="submission" date="2020-02" db="EMBL/GenBank/DDBJ databases">
        <authorList>
            <person name="Yang Z."/>
        </authorList>
    </citation>
    <scope>NUCLEOTIDE SEQUENCE [LARGE SCALE GENOMIC DNA]</scope>
    <source>
        <strain evidence="11 12">HX-7-9</strain>
    </source>
</reference>
<evidence type="ECO:0000313" key="11">
    <source>
        <dbReference type="EMBL" id="NDV12538.1"/>
    </source>
</evidence>
<feature type="transmembrane region" description="Helical" evidence="9">
    <location>
        <begin position="22"/>
        <end position="43"/>
    </location>
</feature>
<proteinExistence type="inferred from homology"/>
<dbReference type="InterPro" id="IPR055348">
    <property type="entry name" value="DctQ"/>
</dbReference>
<evidence type="ECO:0000259" key="10">
    <source>
        <dbReference type="Pfam" id="PF04290"/>
    </source>
</evidence>
<comment type="subcellular location">
    <subcellularLocation>
        <location evidence="1 9">Cell inner membrane</location>
        <topology evidence="1 9">Multi-pass membrane protein</topology>
    </subcellularLocation>
</comment>
<feature type="domain" description="Tripartite ATP-independent periplasmic transporters DctQ component" evidence="10">
    <location>
        <begin position="31"/>
        <end position="162"/>
    </location>
</feature>
<keyword evidence="4 9" id="KW-0997">Cell inner membrane</keyword>
<comment type="caution">
    <text evidence="11">The sequence shown here is derived from an EMBL/GenBank/DDBJ whole genome shotgun (WGS) entry which is preliminary data.</text>
</comment>
<dbReference type="RefSeq" id="WP_163315766.1">
    <property type="nucleotide sequence ID" value="NZ_JAAGAA010000005.1"/>
</dbReference>
<keyword evidence="3" id="KW-1003">Cell membrane</keyword>
<dbReference type="GO" id="GO:0022857">
    <property type="term" value="F:transmembrane transporter activity"/>
    <property type="evidence" value="ECO:0007669"/>
    <property type="project" value="UniProtKB-UniRule"/>
</dbReference>
<dbReference type="PANTHER" id="PTHR35011">
    <property type="entry name" value="2,3-DIKETO-L-GULONATE TRAP TRANSPORTER SMALL PERMEASE PROTEIN YIAM"/>
    <property type="match status" value="1"/>
</dbReference>
<dbReference type="PANTHER" id="PTHR35011:SF2">
    <property type="entry name" value="2,3-DIKETO-L-GULONATE TRAP TRANSPORTER SMALL PERMEASE PROTEIN YIAM"/>
    <property type="match status" value="1"/>
</dbReference>
<dbReference type="AlphaFoldDB" id="A0A6B2KQV9"/>
<dbReference type="Proteomes" id="UP000482578">
    <property type="component" value="Unassembled WGS sequence"/>
</dbReference>
<evidence type="ECO:0000256" key="8">
    <source>
        <dbReference type="ARBA" id="ARBA00038436"/>
    </source>
</evidence>
<keyword evidence="12" id="KW-1185">Reference proteome</keyword>
<evidence type="ECO:0000256" key="2">
    <source>
        <dbReference type="ARBA" id="ARBA00022448"/>
    </source>
</evidence>
<evidence type="ECO:0000256" key="7">
    <source>
        <dbReference type="ARBA" id="ARBA00023136"/>
    </source>
</evidence>
<sequence length="165" mass="18046">MSDPCSQASTARHLIPVSLDEALAALSLLLICVISLANVLVRYFTDQSFAFTEEVSVFLLVTLTFFGAAAAFARGRHIRIGCVADHLPGTARRSLAALGLLTSLALFALMAWQGALLALDDFEFETTSPGIGVPQWWYTAWLPALSVWICLRIAGRLYDVWRADQ</sequence>
<feature type="transmembrane region" description="Helical" evidence="9">
    <location>
        <begin position="94"/>
        <end position="115"/>
    </location>
</feature>
<dbReference type="GO" id="GO:0015740">
    <property type="term" value="P:C4-dicarboxylate transport"/>
    <property type="evidence" value="ECO:0007669"/>
    <property type="project" value="TreeGrafter"/>
</dbReference>
<dbReference type="InterPro" id="IPR007387">
    <property type="entry name" value="TRAP_DctQ"/>
</dbReference>
<dbReference type="GO" id="GO:0005886">
    <property type="term" value="C:plasma membrane"/>
    <property type="evidence" value="ECO:0007669"/>
    <property type="project" value="UniProtKB-SubCell"/>
</dbReference>
<keyword evidence="2 9" id="KW-0813">Transport</keyword>
<evidence type="ECO:0000256" key="4">
    <source>
        <dbReference type="ARBA" id="ARBA00022519"/>
    </source>
</evidence>
<feature type="transmembrane region" description="Helical" evidence="9">
    <location>
        <begin position="55"/>
        <end position="73"/>
    </location>
</feature>
<evidence type="ECO:0000256" key="3">
    <source>
        <dbReference type="ARBA" id="ARBA00022475"/>
    </source>
</evidence>
<evidence type="ECO:0000256" key="1">
    <source>
        <dbReference type="ARBA" id="ARBA00004429"/>
    </source>
</evidence>
<organism evidence="11 12">
    <name type="scientific">Crenobacter caeni</name>
    <dbReference type="NCBI Taxonomy" id="2705474"/>
    <lineage>
        <taxon>Bacteria</taxon>
        <taxon>Pseudomonadati</taxon>
        <taxon>Pseudomonadota</taxon>
        <taxon>Betaproteobacteria</taxon>
        <taxon>Neisseriales</taxon>
        <taxon>Neisseriaceae</taxon>
        <taxon>Crenobacter</taxon>
    </lineage>
</organism>
<gene>
    <name evidence="11" type="ORF">GZH52_06970</name>
</gene>
<keyword evidence="6 9" id="KW-1133">Transmembrane helix</keyword>
<keyword evidence="5 9" id="KW-0812">Transmembrane</keyword>
<evidence type="ECO:0000313" key="12">
    <source>
        <dbReference type="Proteomes" id="UP000482578"/>
    </source>
</evidence>
<dbReference type="EMBL" id="JAAGAA010000005">
    <property type="protein sequence ID" value="NDV12538.1"/>
    <property type="molecule type" value="Genomic_DNA"/>
</dbReference>
<evidence type="ECO:0000256" key="6">
    <source>
        <dbReference type="ARBA" id="ARBA00022989"/>
    </source>
</evidence>
<keyword evidence="7 9" id="KW-0472">Membrane</keyword>
<comment type="subunit">
    <text evidence="9">The complex comprises the extracytoplasmic solute receptor protein and the two transmembrane proteins.</text>
</comment>
<evidence type="ECO:0000256" key="9">
    <source>
        <dbReference type="RuleBase" id="RU369079"/>
    </source>
</evidence>
<feature type="transmembrane region" description="Helical" evidence="9">
    <location>
        <begin position="135"/>
        <end position="155"/>
    </location>
</feature>
<name>A0A6B2KQV9_9NEIS</name>
<dbReference type="Pfam" id="PF04290">
    <property type="entry name" value="DctQ"/>
    <property type="match status" value="1"/>
</dbReference>
<accession>A0A6B2KQV9</accession>
<comment type="function">
    <text evidence="9">Part of the tripartite ATP-independent periplasmic (TRAP) transport system.</text>
</comment>